<organism evidence="1 2">
    <name type="scientific">Helicobacter pylori SouthAfrica20</name>
    <dbReference type="NCBI Taxonomy" id="1352356"/>
    <lineage>
        <taxon>Bacteria</taxon>
        <taxon>Pseudomonadati</taxon>
        <taxon>Campylobacterota</taxon>
        <taxon>Epsilonproteobacteria</taxon>
        <taxon>Campylobacterales</taxon>
        <taxon>Helicobacteraceae</taxon>
        <taxon>Helicobacter</taxon>
    </lineage>
</organism>
<evidence type="ECO:0000313" key="1">
    <source>
        <dbReference type="EMBL" id="AGT74085.1"/>
    </source>
</evidence>
<dbReference type="HOGENOM" id="CLU_3184542_0_0_7"/>
<evidence type="ECO:0000313" key="2">
    <source>
        <dbReference type="Proteomes" id="UP000015920"/>
    </source>
</evidence>
<reference evidence="1 2" key="1">
    <citation type="journal article" date="2013" name="Genome Announc.">
        <title>Genome Sequences of Three hpAfrica2 Strains of Helicobacter pylori.</title>
        <authorList>
            <person name="Duncan S.S."/>
            <person name="Bertoli M.T."/>
            <person name="Kersulyte D."/>
            <person name="Valk P.L."/>
            <person name="Tamma S."/>
            <person name="Segal I."/>
            <person name="McClain M.S."/>
            <person name="Cover T.L."/>
            <person name="Berg D.E."/>
        </authorList>
    </citation>
    <scope>NUCLEOTIDE SEQUENCE [LARGE SCALE GENOMIC DNA]</scope>
    <source>
        <strain evidence="1">SouthAfrica20</strain>
    </source>
</reference>
<proteinExistence type="predicted"/>
<dbReference type="AlphaFoldDB" id="T1U9M7"/>
<protein>
    <submittedName>
        <fullName evidence="1">Uncharacterized protein</fullName>
    </submittedName>
</protein>
<gene>
    <name evidence="1" type="ORF">HPSA20_0849</name>
</gene>
<dbReference type="EMBL" id="CP006691">
    <property type="protein sequence ID" value="AGT74085.1"/>
    <property type="molecule type" value="Genomic_DNA"/>
</dbReference>
<dbReference type="KEGG" id="hpys:HPSA20_0849"/>
<dbReference type="Proteomes" id="UP000015920">
    <property type="component" value="Chromosome"/>
</dbReference>
<sequence>MALRGLQVLPKTLSIVKELFGSYPYLVWVSTHTTNSGSVSPYSIGF</sequence>
<name>T1U9M7_HELPX</name>
<accession>T1U9M7</accession>